<feature type="domain" description="Response regulatory" evidence="7">
    <location>
        <begin position="2"/>
        <end position="122"/>
    </location>
</feature>
<keyword evidence="4" id="KW-0804">Transcription</keyword>
<dbReference type="CDD" id="cd17535">
    <property type="entry name" value="REC_NarL-like"/>
    <property type="match status" value="1"/>
</dbReference>
<dbReference type="InterPro" id="IPR058245">
    <property type="entry name" value="NreC/VraR/RcsB-like_REC"/>
</dbReference>
<dbReference type="InterPro" id="IPR001789">
    <property type="entry name" value="Sig_transdc_resp-reg_receiver"/>
</dbReference>
<evidence type="ECO:0000256" key="2">
    <source>
        <dbReference type="ARBA" id="ARBA00023015"/>
    </source>
</evidence>
<keyword evidence="3" id="KW-0238">DNA-binding</keyword>
<dbReference type="GO" id="GO:0003677">
    <property type="term" value="F:DNA binding"/>
    <property type="evidence" value="ECO:0007669"/>
    <property type="project" value="UniProtKB-KW"/>
</dbReference>
<evidence type="ECO:0000313" key="8">
    <source>
        <dbReference type="EMBL" id="TQM20142.1"/>
    </source>
</evidence>
<dbReference type="AlphaFoldDB" id="A0A543EEX0"/>
<dbReference type="SUPFAM" id="SSF46894">
    <property type="entry name" value="C-terminal effector domain of the bipartite response regulators"/>
    <property type="match status" value="1"/>
</dbReference>
<dbReference type="SMART" id="SM00448">
    <property type="entry name" value="REC"/>
    <property type="match status" value="1"/>
</dbReference>
<feature type="modified residue" description="4-aspartylphosphate" evidence="5">
    <location>
        <position position="52"/>
    </location>
</feature>
<evidence type="ECO:0000256" key="4">
    <source>
        <dbReference type="ARBA" id="ARBA00023163"/>
    </source>
</evidence>
<dbReference type="Proteomes" id="UP000320235">
    <property type="component" value="Unassembled WGS sequence"/>
</dbReference>
<dbReference type="GO" id="GO:0000160">
    <property type="term" value="P:phosphorelay signal transduction system"/>
    <property type="evidence" value="ECO:0007669"/>
    <property type="project" value="InterPro"/>
</dbReference>
<evidence type="ECO:0000259" key="6">
    <source>
        <dbReference type="PROSITE" id="PS50043"/>
    </source>
</evidence>
<sequence>MRVAIAEDETLLRRGIELVLREGGHDVVAAVGDADELMDAVARTCPDLVVTDIRMPPTHTVEGLDAALRIRRDHAGTAVVVLSQHVQRRYAQELLADGAGRVGYLLKQRIADIGTFLDDLERVAGGGTALDPDVVAVMVGRARHAEAAISELTARQQEVLALVAEGRSNAAIAAKLFLTEKAVVQHVSRIYDALGMPPDADSHRRVQAVVRYLNRG</sequence>
<dbReference type="InterPro" id="IPR000792">
    <property type="entry name" value="Tscrpt_reg_LuxR_C"/>
</dbReference>
<gene>
    <name evidence="8" type="ORF">FB391_3276</name>
</gene>
<protein>
    <submittedName>
        <fullName evidence="8">LuxR family two component transcriptional regulator</fullName>
    </submittedName>
</protein>
<reference evidence="8 9" key="1">
    <citation type="submission" date="2019-06" db="EMBL/GenBank/DDBJ databases">
        <title>Sequencing the genomes of 1000 actinobacteria strains.</title>
        <authorList>
            <person name="Klenk H.-P."/>
        </authorList>
    </citation>
    <scope>NUCLEOTIDE SEQUENCE [LARGE SCALE GENOMIC DNA]</scope>
    <source>
        <strain evidence="8 9">DSM 105492</strain>
    </source>
</reference>
<comment type="caution">
    <text evidence="8">The sequence shown here is derived from an EMBL/GenBank/DDBJ whole genome shotgun (WGS) entry which is preliminary data.</text>
</comment>
<evidence type="ECO:0000256" key="1">
    <source>
        <dbReference type="ARBA" id="ARBA00022553"/>
    </source>
</evidence>
<dbReference type="RefSeq" id="WP_141896121.1">
    <property type="nucleotide sequence ID" value="NZ_BAABLH010000006.1"/>
</dbReference>
<dbReference type="PANTHER" id="PTHR43214">
    <property type="entry name" value="TWO-COMPONENT RESPONSE REGULATOR"/>
    <property type="match status" value="1"/>
</dbReference>
<dbReference type="InterPro" id="IPR011006">
    <property type="entry name" value="CheY-like_superfamily"/>
</dbReference>
<dbReference type="SMART" id="SM00421">
    <property type="entry name" value="HTH_LUXR"/>
    <property type="match status" value="1"/>
</dbReference>
<dbReference type="Gene3D" id="3.40.50.2300">
    <property type="match status" value="1"/>
</dbReference>
<evidence type="ECO:0000313" key="9">
    <source>
        <dbReference type="Proteomes" id="UP000320235"/>
    </source>
</evidence>
<dbReference type="SUPFAM" id="SSF52172">
    <property type="entry name" value="CheY-like"/>
    <property type="match status" value="1"/>
</dbReference>
<organism evidence="8 9">
    <name type="scientific">Microbacterium kyungheense</name>
    <dbReference type="NCBI Taxonomy" id="1263636"/>
    <lineage>
        <taxon>Bacteria</taxon>
        <taxon>Bacillati</taxon>
        <taxon>Actinomycetota</taxon>
        <taxon>Actinomycetes</taxon>
        <taxon>Micrococcales</taxon>
        <taxon>Microbacteriaceae</taxon>
        <taxon>Microbacterium</taxon>
    </lineage>
</organism>
<dbReference type="PROSITE" id="PS50110">
    <property type="entry name" value="RESPONSE_REGULATORY"/>
    <property type="match status" value="1"/>
</dbReference>
<accession>A0A543EEX0</accession>
<evidence type="ECO:0000256" key="3">
    <source>
        <dbReference type="ARBA" id="ARBA00023125"/>
    </source>
</evidence>
<dbReference type="PANTHER" id="PTHR43214:SF24">
    <property type="entry name" value="TRANSCRIPTIONAL REGULATORY PROTEIN NARL-RELATED"/>
    <property type="match status" value="1"/>
</dbReference>
<dbReference type="GO" id="GO:0006355">
    <property type="term" value="P:regulation of DNA-templated transcription"/>
    <property type="evidence" value="ECO:0007669"/>
    <property type="project" value="InterPro"/>
</dbReference>
<keyword evidence="2" id="KW-0805">Transcription regulation</keyword>
<dbReference type="PRINTS" id="PR00038">
    <property type="entry name" value="HTHLUXR"/>
</dbReference>
<dbReference type="CDD" id="cd06170">
    <property type="entry name" value="LuxR_C_like"/>
    <property type="match status" value="1"/>
</dbReference>
<dbReference type="InterPro" id="IPR016032">
    <property type="entry name" value="Sig_transdc_resp-reg_C-effctor"/>
</dbReference>
<dbReference type="EMBL" id="VFPE01000006">
    <property type="protein sequence ID" value="TQM20142.1"/>
    <property type="molecule type" value="Genomic_DNA"/>
</dbReference>
<name>A0A543EEX0_9MICO</name>
<feature type="domain" description="HTH luxR-type" evidence="6">
    <location>
        <begin position="145"/>
        <end position="216"/>
    </location>
</feature>
<dbReference type="InterPro" id="IPR039420">
    <property type="entry name" value="WalR-like"/>
</dbReference>
<dbReference type="Pfam" id="PF00196">
    <property type="entry name" value="GerE"/>
    <property type="match status" value="1"/>
</dbReference>
<keyword evidence="9" id="KW-1185">Reference proteome</keyword>
<proteinExistence type="predicted"/>
<dbReference type="Pfam" id="PF00072">
    <property type="entry name" value="Response_reg"/>
    <property type="match status" value="1"/>
</dbReference>
<evidence type="ECO:0000259" key="7">
    <source>
        <dbReference type="PROSITE" id="PS50110"/>
    </source>
</evidence>
<dbReference type="PROSITE" id="PS50043">
    <property type="entry name" value="HTH_LUXR_2"/>
    <property type="match status" value="1"/>
</dbReference>
<keyword evidence="1 5" id="KW-0597">Phosphoprotein</keyword>
<dbReference type="OrthoDB" id="9808843at2"/>
<evidence type="ECO:0000256" key="5">
    <source>
        <dbReference type="PROSITE-ProRule" id="PRU00169"/>
    </source>
</evidence>